<sequence length="131" mass="14789">MYKQAVHRVRFLWWSYIHLCRLEHGDHSLKTMSPAFQHGTTLMYSTGIISSSIFMRSLESNSDPVSSFTRFCRSSFSHQASGNAGALTELISKGTSTDWTLKSQNMLNVPVSSAAQEQTRDGVDIPKPYRR</sequence>
<comment type="caution">
    <text evidence="2">The sequence shown here is derived from an EMBL/GenBank/DDBJ whole genome shotgun (WGS) entry which is preliminary data.</text>
</comment>
<organism evidence="2 3">
    <name type="scientific">Riccia fluitans</name>
    <dbReference type="NCBI Taxonomy" id="41844"/>
    <lineage>
        <taxon>Eukaryota</taxon>
        <taxon>Viridiplantae</taxon>
        <taxon>Streptophyta</taxon>
        <taxon>Embryophyta</taxon>
        <taxon>Marchantiophyta</taxon>
        <taxon>Marchantiopsida</taxon>
        <taxon>Marchantiidae</taxon>
        <taxon>Marchantiales</taxon>
        <taxon>Ricciaceae</taxon>
        <taxon>Riccia</taxon>
    </lineage>
</organism>
<keyword evidence="3" id="KW-1185">Reference proteome</keyword>
<gene>
    <name evidence="2" type="ORF">R1flu_014299</name>
</gene>
<evidence type="ECO:0000313" key="3">
    <source>
        <dbReference type="Proteomes" id="UP001605036"/>
    </source>
</evidence>
<protein>
    <submittedName>
        <fullName evidence="2">Uncharacterized protein</fullName>
    </submittedName>
</protein>
<evidence type="ECO:0000313" key="2">
    <source>
        <dbReference type="EMBL" id="KAL2629613.1"/>
    </source>
</evidence>
<name>A0ABD1YFQ3_9MARC</name>
<proteinExistence type="predicted"/>
<dbReference type="EMBL" id="JBHFFA010000004">
    <property type="protein sequence ID" value="KAL2629613.1"/>
    <property type="molecule type" value="Genomic_DNA"/>
</dbReference>
<dbReference type="AlphaFoldDB" id="A0ABD1YFQ3"/>
<dbReference type="Proteomes" id="UP001605036">
    <property type="component" value="Unassembled WGS sequence"/>
</dbReference>
<feature type="region of interest" description="Disordered" evidence="1">
    <location>
        <begin position="112"/>
        <end position="131"/>
    </location>
</feature>
<reference evidence="2 3" key="1">
    <citation type="submission" date="2024-09" db="EMBL/GenBank/DDBJ databases">
        <title>Chromosome-scale assembly of Riccia fluitans.</title>
        <authorList>
            <person name="Paukszto L."/>
            <person name="Sawicki J."/>
            <person name="Karawczyk K."/>
            <person name="Piernik-Szablinska J."/>
            <person name="Szczecinska M."/>
            <person name="Mazdziarz M."/>
        </authorList>
    </citation>
    <scope>NUCLEOTIDE SEQUENCE [LARGE SCALE GENOMIC DNA]</scope>
    <source>
        <strain evidence="2">Rf_01</strain>
        <tissue evidence="2">Aerial parts of the thallus</tissue>
    </source>
</reference>
<accession>A0ABD1YFQ3</accession>
<evidence type="ECO:0000256" key="1">
    <source>
        <dbReference type="SAM" id="MobiDB-lite"/>
    </source>
</evidence>